<accession>A0A4D7B4Z0</accession>
<keyword evidence="2" id="KW-1185">Reference proteome</keyword>
<proteinExistence type="predicted"/>
<protein>
    <recommendedName>
        <fullName evidence="3">N-acetyltransferase</fullName>
    </recommendedName>
</protein>
<evidence type="ECO:0000313" key="2">
    <source>
        <dbReference type="Proteomes" id="UP000298781"/>
    </source>
</evidence>
<name>A0A4D7B4Z0_9HYPH</name>
<organism evidence="1 2">
    <name type="scientific">Phreatobacter stygius</name>
    <dbReference type="NCBI Taxonomy" id="1940610"/>
    <lineage>
        <taxon>Bacteria</taxon>
        <taxon>Pseudomonadati</taxon>
        <taxon>Pseudomonadota</taxon>
        <taxon>Alphaproteobacteria</taxon>
        <taxon>Hyphomicrobiales</taxon>
        <taxon>Phreatobacteraceae</taxon>
        <taxon>Phreatobacter</taxon>
    </lineage>
</organism>
<reference evidence="1 2" key="1">
    <citation type="submission" date="2019-04" db="EMBL/GenBank/DDBJ databases">
        <title>Phreatobacter aquaticus sp. nov.</title>
        <authorList>
            <person name="Choi A."/>
        </authorList>
    </citation>
    <scope>NUCLEOTIDE SEQUENCE [LARGE SCALE GENOMIC DNA]</scope>
    <source>
        <strain evidence="1 2">KCTC 52518</strain>
    </source>
</reference>
<dbReference type="EMBL" id="CP039690">
    <property type="protein sequence ID" value="QCI65150.1"/>
    <property type="molecule type" value="Genomic_DNA"/>
</dbReference>
<evidence type="ECO:0008006" key="3">
    <source>
        <dbReference type="Google" id="ProtNLM"/>
    </source>
</evidence>
<sequence>MILPRHSLDLLSSAQLVDASPARHHELAGMADLARQSISAVKIGNDVVERVYRHQAPSIFPFRVRGRIRGGIAFLYLNQDGLEHVLLDTFDFADPDLALLAGRNEGPAALYVWALAARGRAAAGIADVAVRMMRGAFAVADYYAQPATADGARLLRQVGFERTPSFQPDLWIYRRLANRAGGAVVGDPALAGGGPS</sequence>
<dbReference type="KEGG" id="pstg:E8M01_13580"/>
<dbReference type="OrthoDB" id="8246545at2"/>
<dbReference type="AlphaFoldDB" id="A0A4D7B4Z0"/>
<dbReference type="RefSeq" id="WP_136960599.1">
    <property type="nucleotide sequence ID" value="NZ_CP039690.1"/>
</dbReference>
<gene>
    <name evidence="1" type="ORF">E8M01_13580</name>
</gene>
<evidence type="ECO:0000313" key="1">
    <source>
        <dbReference type="EMBL" id="QCI65150.1"/>
    </source>
</evidence>
<dbReference type="Proteomes" id="UP000298781">
    <property type="component" value="Chromosome"/>
</dbReference>